<dbReference type="InterPro" id="IPR006311">
    <property type="entry name" value="TAT_signal"/>
</dbReference>
<evidence type="ECO:0000259" key="4">
    <source>
        <dbReference type="Pfam" id="PF13229"/>
    </source>
</evidence>
<keyword evidence="6" id="KW-1185">Reference proteome</keyword>
<dbReference type="SMART" id="SM00710">
    <property type="entry name" value="PbH1"/>
    <property type="match status" value="11"/>
</dbReference>
<gene>
    <name evidence="5" type="ORF">J2Z66_008569</name>
</gene>
<dbReference type="PANTHER" id="PTHR22990:SF15">
    <property type="entry name" value="F-BOX ONLY PROTEIN 10"/>
    <property type="match status" value="1"/>
</dbReference>
<feature type="domain" description="Right handed beta helix" evidence="4">
    <location>
        <begin position="477"/>
        <end position="643"/>
    </location>
</feature>
<protein>
    <submittedName>
        <fullName evidence="5">Parallel beta-helix repeat protein</fullName>
    </submittedName>
</protein>
<dbReference type="Pfam" id="PF13229">
    <property type="entry name" value="Beta_helix"/>
    <property type="match status" value="1"/>
</dbReference>
<evidence type="ECO:0000259" key="3">
    <source>
        <dbReference type="Pfam" id="PF12708"/>
    </source>
</evidence>
<dbReference type="Pfam" id="PF12708">
    <property type="entry name" value="Pect-lyase_RHGA_epim"/>
    <property type="match status" value="2"/>
</dbReference>
<dbReference type="InterPro" id="IPR011050">
    <property type="entry name" value="Pectin_lyase_fold/virulence"/>
</dbReference>
<dbReference type="RefSeq" id="WP_209979733.1">
    <property type="nucleotide sequence ID" value="NZ_JAGGLB010000060.1"/>
</dbReference>
<dbReference type="InterPro" id="IPR006626">
    <property type="entry name" value="PbH1"/>
</dbReference>
<organism evidence="5 6">
    <name type="scientific">Paenibacillus eucommiae</name>
    <dbReference type="NCBI Taxonomy" id="1355755"/>
    <lineage>
        <taxon>Bacteria</taxon>
        <taxon>Bacillati</taxon>
        <taxon>Bacillota</taxon>
        <taxon>Bacilli</taxon>
        <taxon>Bacillales</taxon>
        <taxon>Paenibacillaceae</taxon>
        <taxon>Paenibacillus</taxon>
    </lineage>
</organism>
<dbReference type="InterPro" id="IPR012334">
    <property type="entry name" value="Pectin_lyas_fold"/>
</dbReference>
<evidence type="ECO:0000256" key="1">
    <source>
        <dbReference type="ARBA" id="ARBA00022737"/>
    </source>
</evidence>
<dbReference type="PANTHER" id="PTHR22990">
    <property type="entry name" value="F-BOX ONLY PROTEIN"/>
    <property type="match status" value="1"/>
</dbReference>
<feature type="region of interest" description="Disordered" evidence="2">
    <location>
        <begin position="659"/>
        <end position="678"/>
    </location>
</feature>
<evidence type="ECO:0000313" key="6">
    <source>
        <dbReference type="Proteomes" id="UP001519287"/>
    </source>
</evidence>
<dbReference type="InterPro" id="IPR051550">
    <property type="entry name" value="SCF-Subunits/Alg-Epimerases"/>
</dbReference>
<dbReference type="Gene3D" id="2.160.20.10">
    <property type="entry name" value="Single-stranded right-handed beta-helix, Pectin lyase-like"/>
    <property type="match status" value="3"/>
</dbReference>
<evidence type="ECO:0000256" key="2">
    <source>
        <dbReference type="SAM" id="MobiDB-lite"/>
    </source>
</evidence>
<proteinExistence type="predicted"/>
<dbReference type="Proteomes" id="UP001519287">
    <property type="component" value="Unassembled WGS sequence"/>
</dbReference>
<name>A0ABS4JAL9_9BACL</name>
<keyword evidence="1" id="KW-0677">Repeat</keyword>
<feature type="domain" description="Rhamnogalacturonase A/B/Epimerase-like pectate lyase" evidence="3">
    <location>
        <begin position="78"/>
        <end position="133"/>
    </location>
</feature>
<sequence length="678" mass="72671">MDKMPAESEQALEEQFPRKLLSRRNVLKTIGSVGVVAAMGSLLAERGFVEANAKTVTEQVYGEGSGNDCTNQIHLTDWINVKNCGAGEGIVDDSPVLNDIIAEQAGKPAATLYFPAGIYKMSSNVEFPERFTLLFDQGAVLSPDNGVNVTISGLIDAGVFHIFNGSGTILLNKKLPVLYPQWWGAQGDAETDDKNAIQAAIDAASLLRTIVYFPPGTYLFSGVITIREYVCLVGENAVLKASNGCISTGLFINNASHITIRSLTVDMNKVNTTNLGNINEQEAIKILANTTDVKNIRICDVTIKNSHQSGIHIVGKGDTNPEVHLVQSIYKTIDTVIERAAIESCKFGILATHSQRITLQDSRITQCAVSGVLLLYCSEYTIARNVCNANIGHGITVDVAHTGSISENLCSDNEDGTELAYGIVVSRYCKYFTVDGNVCRNNGNGGISIDVTLLGDIAVESFGTVTSNVCTGSKMYHGIYINHAHDIVVSSNNCYDNKQYGIMVDSGKNALVTGNVCNYNATGINMNTTAEAERVAISNNTCSKNSNSGIRIYQAAELQIHNNQCLGNGQYGIYLSTISDSSISGNSCMNNGFSVGSYANMMMTSGTNRNNIQGNTFRSETNQALYGLRISSGSTNNLITGNDCFQGGTSKGIFSEEISTSYGSGNRNNDGTFSTLPN</sequence>
<dbReference type="EMBL" id="JAGGLB010000060">
    <property type="protein sequence ID" value="MBP1996891.1"/>
    <property type="molecule type" value="Genomic_DNA"/>
</dbReference>
<dbReference type="SUPFAM" id="SSF51126">
    <property type="entry name" value="Pectin lyase-like"/>
    <property type="match status" value="2"/>
</dbReference>
<comment type="caution">
    <text evidence="5">The sequence shown here is derived from an EMBL/GenBank/DDBJ whole genome shotgun (WGS) entry which is preliminary data.</text>
</comment>
<accession>A0ABS4JAL9</accession>
<dbReference type="PROSITE" id="PS51318">
    <property type="entry name" value="TAT"/>
    <property type="match status" value="1"/>
</dbReference>
<dbReference type="InterPro" id="IPR024535">
    <property type="entry name" value="RHGA/B-epi-like_pectate_lyase"/>
</dbReference>
<evidence type="ECO:0000313" key="5">
    <source>
        <dbReference type="EMBL" id="MBP1996891.1"/>
    </source>
</evidence>
<dbReference type="InterPro" id="IPR039448">
    <property type="entry name" value="Beta_helix"/>
</dbReference>
<reference evidence="5 6" key="1">
    <citation type="submission" date="2021-03" db="EMBL/GenBank/DDBJ databases">
        <title>Genomic Encyclopedia of Type Strains, Phase IV (KMG-IV): sequencing the most valuable type-strain genomes for metagenomic binning, comparative biology and taxonomic classification.</title>
        <authorList>
            <person name="Goeker M."/>
        </authorList>
    </citation>
    <scope>NUCLEOTIDE SEQUENCE [LARGE SCALE GENOMIC DNA]</scope>
    <source>
        <strain evidence="5 6">DSM 26048</strain>
    </source>
</reference>
<feature type="domain" description="Rhamnogalacturonase A/B/Epimerase-like pectate lyase" evidence="3">
    <location>
        <begin position="184"/>
        <end position="371"/>
    </location>
</feature>